<evidence type="ECO:0000313" key="2">
    <source>
        <dbReference type="Proteomes" id="UP000299102"/>
    </source>
</evidence>
<proteinExistence type="predicted"/>
<dbReference type="OrthoDB" id="10017160at2759"/>
<protein>
    <recommendedName>
        <fullName evidence="3">Mos1 transposase HTH domain-containing protein</fullName>
    </recommendedName>
</protein>
<sequence>MESIFSFAGPILPYSAQRTSSLGISQEFPTLLVYVTKQNLSKRRRRSLNPAARAHHERLPREERSISRLVFPEERFTARRPAAVFAGSHGFPVSNLWSGALPRAVKLLAVLQGNASRTIFYDLKCKLIAQQSIARLRTAFGDEASFKMTLYNWFEEFKHGRINQSDKFRDSRPSTAVNNKHIDAVRV</sequence>
<keyword evidence="2" id="KW-1185">Reference proteome</keyword>
<gene>
    <name evidence="1" type="ORF">EVAR_44149_1</name>
</gene>
<name>A0A4C1XJH0_EUMVA</name>
<dbReference type="EMBL" id="BGZK01000886">
    <property type="protein sequence ID" value="GBP64066.1"/>
    <property type="molecule type" value="Genomic_DNA"/>
</dbReference>
<dbReference type="AlphaFoldDB" id="A0A4C1XJH0"/>
<organism evidence="1 2">
    <name type="scientific">Eumeta variegata</name>
    <name type="common">Bagworm moth</name>
    <name type="synonym">Eumeta japonica</name>
    <dbReference type="NCBI Taxonomy" id="151549"/>
    <lineage>
        <taxon>Eukaryota</taxon>
        <taxon>Metazoa</taxon>
        <taxon>Ecdysozoa</taxon>
        <taxon>Arthropoda</taxon>
        <taxon>Hexapoda</taxon>
        <taxon>Insecta</taxon>
        <taxon>Pterygota</taxon>
        <taxon>Neoptera</taxon>
        <taxon>Endopterygota</taxon>
        <taxon>Lepidoptera</taxon>
        <taxon>Glossata</taxon>
        <taxon>Ditrysia</taxon>
        <taxon>Tineoidea</taxon>
        <taxon>Psychidae</taxon>
        <taxon>Oiketicinae</taxon>
        <taxon>Eumeta</taxon>
    </lineage>
</organism>
<dbReference type="Proteomes" id="UP000299102">
    <property type="component" value="Unassembled WGS sequence"/>
</dbReference>
<accession>A0A4C1XJH0</accession>
<evidence type="ECO:0008006" key="3">
    <source>
        <dbReference type="Google" id="ProtNLM"/>
    </source>
</evidence>
<comment type="caution">
    <text evidence="1">The sequence shown here is derived from an EMBL/GenBank/DDBJ whole genome shotgun (WGS) entry which is preliminary data.</text>
</comment>
<reference evidence="1 2" key="1">
    <citation type="journal article" date="2019" name="Commun. Biol.">
        <title>The bagworm genome reveals a unique fibroin gene that provides high tensile strength.</title>
        <authorList>
            <person name="Kono N."/>
            <person name="Nakamura H."/>
            <person name="Ohtoshi R."/>
            <person name="Tomita M."/>
            <person name="Numata K."/>
            <person name="Arakawa K."/>
        </authorList>
    </citation>
    <scope>NUCLEOTIDE SEQUENCE [LARGE SCALE GENOMIC DNA]</scope>
</reference>
<evidence type="ECO:0000313" key="1">
    <source>
        <dbReference type="EMBL" id="GBP64066.1"/>
    </source>
</evidence>